<sequence>MDELCSSNALPPFIAKIYEMVDDSSTNSIVSWSQSNRSFIVWDSLEFARDLLPKYFKHSNFSSFIRQLNTYGFRKIDPEQWEFANDDFVRGQPHLLKNIHRRKPVHSHSGQGSSQSPLAEIERQGYKDDIERLKSEKESLHLELYRHKQEQEALELQLKSMTEHVKLVEQHHKSMISILARALQKPMAALDLMGQSDKHDKKRRLPGNNRLSNEISMEDNHIDSSQKLSKEDLNVTSLLAFNKDILDQFEASLSLWENILLDIRQTYGRHNSSLGLDKSTSRAESPAVSYTQLNDDQYVDVRPKTSGIDMNREPNTIAVTENGDLQERGAANPRNAPTGVNDVFWEQFLTENPGSTDASEVQSERKDADCRKNETKPVDPAKFWWNSKSLNNHREQLGHLAPAERT</sequence>
<comment type="caution">
    <text evidence="1">The sequence shown here is derived from an EMBL/GenBank/DDBJ whole genome shotgun (WGS) entry which is preliminary data.</text>
</comment>
<dbReference type="Proteomes" id="UP001060085">
    <property type="component" value="Linkage Group LG06"/>
</dbReference>
<gene>
    <name evidence="1" type="ORF">M9H77_28597</name>
</gene>
<evidence type="ECO:0000313" key="1">
    <source>
        <dbReference type="EMBL" id="KAI5659804.1"/>
    </source>
</evidence>
<accession>A0ACC0AI13</accession>
<name>A0ACC0AI13_CATRO</name>
<protein>
    <submittedName>
        <fullName evidence="1">Uncharacterized protein</fullName>
    </submittedName>
</protein>
<proteinExistence type="predicted"/>
<reference evidence="2" key="1">
    <citation type="journal article" date="2023" name="Nat. Plants">
        <title>Single-cell RNA sequencing provides a high-resolution roadmap for understanding the multicellular compartmentation of specialized metabolism.</title>
        <authorList>
            <person name="Sun S."/>
            <person name="Shen X."/>
            <person name="Li Y."/>
            <person name="Li Y."/>
            <person name="Wang S."/>
            <person name="Li R."/>
            <person name="Zhang H."/>
            <person name="Shen G."/>
            <person name="Guo B."/>
            <person name="Wei J."/>
            <person name="Xu J."/>
            <person name="St-Pierre B."/>
            <person name="Chen S."/>
            <person name="Sun C."/>
        </authorList>
    </citation>
    <scope>NUCLEOTIDE SEQUENCE [LARGE SCALE GENOMIC DNA]</scope>
</reference>
<organism evidence="1 2">
    <name type="scientific">Catharanthus roseus</name>
    <name type="common">Madagascar periwinkle</name>
    <name type="synonym">Vinca rosea</name>
    <dbReference type="NCBI Taxonomy" id="4058"/>
    <lineage>
        <taxon>Eukaryota</taxon>
        <taxon>Viridiplantae</taxon>
        <taxon>Streptophyta</taxon>
        <taxon>Embryophyta</taxon>
        <taxon>Tracheophyta</taxon>
        <taxon>Spermatophyta</taxon>
        <taxon>Magnoliopsida</taxon>
        <taxon>eudicotyledons</taxon>
        <taxon>Gunneridae</taxon>
        <taxon>Pentapetalae</taxon>
        <taxon>asterids</taxon>
        <taxon>lamiids</taxon>
        <taxon>Gentianales</taxon>
        <taxon>Apocynaceae</taxon>
        <taxon>Rauvolfioideae</taxon>
        <taxon>Vinceae</taxon>
        <taxon>Catharanthinae</taxon>
        <taxon>Catharanthus</taxon>
    </lineage>
</organism>
<evidence type="ECO:0000313" key="2">
    <source>
        <dbReference type="Proteomes" id="UP001060085"/>
    </source>
</evidence>
<keyword evidence="2" id="KW-1185">Reference proteome</keyword>
<dbReference type="EMBL" id="CM044706">
    <property type="protein sequence ID" value="KAI5659804.1"/>
    <property type="molecule type" value="Genomic_DNA"/>
</dbReference>